<protein>
    <submittedName>
        <fullName evidence="1">Uncharacterized protein</fullName>
    </submittedName>
</protein>
<reference evidence="1 2" key="1">
    <citation type="journal article" date="2015" name="Genome Biol. Evol.">
        <title>Comparative Genomics of a Bacterivorous Green Alga Reveals Evolutionary Causalities and Consequences of Phago-Mixotrophic Mode of Nutrition.</title>
        <authorList>
            <person name="Burns J.A."/>
            <person name="Paasch A."/>
            <person name="Narechania A."/>
            <person name="Kim E."/>
        </authorList>
    </citation>
    <scope>NUCLEOTIDE SEQUENCE [LARGE SCALE GENOMIC DNA]</scope>
    <source>
        <strain evidence="1 2">PLY_AMNH</strain>
    </source>
</reference>
<dbReference type="EMBL" id="LGRX02035846">
    <property type="protein sequence ID" value="KAK3232943.1"/>
    <property type="molecule type" value="Genomic_DNA"/>
</dbReference>
<dbReference type="AlphaFoldDB" id="A0AAE0ELJ2"/>
<evidence type="ECO:0000313" key="1">
    <source>
        <dbReference type="EMBL" id="KAK3232943.1"/>
    </source>
</evidence>
<gene>
    <name evidence="1" type="ORF">CYMTET_56732</name>
</gene>
<dbReference type="Proteomes" id="UP001190700">
    <property type="component" value="Unassembled WGS sequence"/>
</dbReference>
<proteinExistence type="predicted"/>
<name>A0AAE0ELJ2_9CHLO</name>
<comment type="caution">
    <text evidence="1">The sequence shown here is derived from an EMBL/GenBank/DDBJ whole genome shotgun (WGS) entry which is preliminary data.</text>
</comment>
<sequence length="254" mass="28536">MDILEKMDILQNMDILHKIRVLASGETSLHEADQKGYRWPKPRRRLVFAAQCTKLEGIEDSDLTYVIISQYLVTDGAGAWVEQARTQALPGSDITFNDSIEIEYTPSKPQYFIWDVKTTRTINGNTFTMNRGHVQFSLTQVLGTKDFSLTFPLAVEGAPKGHLKLMATPRLRFREVLYLNMAAQSLPNRERTALIEKVAHLAISNKEDCSDPFLVISKRDPALELGTGIPYYVPVARTEASPLPQGERFIGAPL</sequence>
<accession>A0AAE0ELJ2</accession>
<organism evidence="1 2">
    <name type="scientific">Cymbomonas tetramitiformis</name>
    <dbReference type="NCBI Taxonomy" id="36881"/>
    <lineage>
        <taxon>Eukaryota</taxon>
        <taxon>Viridiplantae</taxon>
        <taxon>Chlorophyta</taxon>
        <taxon>Pyramimonadophyceae</taxon>
        <taxon>Pyramimonadales</taxon>
        <taxon>Pyramimonadaceae</taxon>
        <taxon>Cymbomonas</taxon>
    </lineage>
</organism>
<evidence type="ECO:0000313" key="2">
    <source>
        <dbReference type="Proteomes" id="UP001190700"/>
    </source>
</evidence>
<keyword evidence="2" id="KW-1185">Reference proteome</keyword>